<evidence type="ECO:0000256" key="6">
    <source>
        <dbReference type="ARBA" id="ARBA00022679"/>
    </source>
</evidence>
<comment type="cofactor">
    <cofactor evidence="10">
        <name>[4Fe-4S] cluster</name>
        <dbReference type="ChEBI" id="CHEBI:49883"/>
    </cofactor>
    <text evidence="10">Binds 1 [4Fe-4S] cluster per subunit.</text>
</comment>
<keyword evidence="5 10" id="KW-0662">Pyridine nucleotide biosynthesis</keyword>
<evidence type="ECO:0000313" key="11">
    <source>
        <dbReference type="EMBL" id="RPF46740.1"/>
    </source>
</evidence>
<dbReference type="Gene3D" id="3.40.50.10800">
    <property type="entry name" value="NadA-like"/>
    <property type="match status" value="3"/>
</dbReference>
<organism evidence="11 12">
    <name type="scientific">Thermodesulfitimonas autotrophica</name>
    <dbReference type="NCBI Taxonomy" id="1894989"/>
    <lineage>
        <taxon>Bacteria</taxon>
        <taxon>Bacillati</taxon>
        <taxon>Bacillota</taxon>
        <taxon>Clostridia</taxon>
        <taxon>Thermoanaerobacterales</taxon>
        <taxon>Thermoanaerobacteraceae</taxon>
        <taxon>Thermodesulfitimonas</taxon>
    </lineage>
</organism>
<feature type="binding site" evidence="10">
    <location>
        <begin position="112"/>
        <end position="114"/>
    </location>
    <ligand>
        <name>iminosuccinate</name>
        <dbReference type="ChEBI" id="CHEBI:77875"/>
    </ligand>
</feature>
<dbReference type="Proteomes" id="UP000282654">
    <property type="component" value="Unassembled WGS sequence"/>
</dbReference>
<keyword evidence="3 10" id="KW-0004">4Fe-4S</keyword>
<dbReference type="FunFam" id="3.40.50.10800:FF:000003">
    <property type="entry name" value="Quinolinate synthase A"/>
    <property type="match status" value="1"/>
</dbReference>
<dbReference type="RefSeq" id="WP_123928892.1">
    <property type="nucleotide sequence ID" value="NZ_RKRE01000002.1"/>
</dbReference>
<keyword evidence="8 10" id="KW-0408">Iron</keyword>
<keyword evidence="6 10" id="KW-0808">Transferase</keyword>
<dbReference type="GO" id="GO:0051539">
    <property type="term" value="F:4 iron, 4 sulfur cluster binding"/>
    <property type="evidence" value="ECO:0007669"/>
    <property type="project" value="UniProtKB-KW"/>
</dbReference>
<evidence type="ECO:0000256" key="4">
    <source>
        <dbReference type="ARBA" id="ARBA00022490"/>
    </source>
</evidence>
<comment type="similarity">
    <text evidence="10">Belongs to the quinolinate synthase family. Type 2 subfamily.</text>
</comment>
<dbReference type="EC" id="2.5.1.72" evidence="2 10"/>
<evidence type="ECO:0000256" key="1">
    <source>
        <dbReference type="ARBA" id="ARBA00005065"/>
    </source>
</evidence>
<dbReference type="SUPFAM" id="SSF142754">
    <property type="entry name" value="NadA-like"/>
    <property type="match status" value="1"/>
</dbReference>
<feature type="binding site" evidence="10">
    <location>
        <position position="259"/>
    </location>
    <ligand>
        <name>[4Fe-4S] cluster</name>
        <dbReference type="ChEBI" id="CHEBI:49883"/>
    </ligand>
</feature>
<feature type="binding site" evidence="10">
    <location>
        <position position="86"/>
    </location>
    <ligand>
        <name>[4Fe-4S] cluster</name>
        <dbReference type="ChEBI" id="CHEBI:49883"/>
    </ligand>
</feature>
<comment type="pathway">
    <text evidence="1 10">Cofactor biosynthesis; NAD(+) biosynthesis; quinolinate from iminoaspartate: step 1/1.</text>
</comment>
<keyword evidence="12" id="KW-1185">Reference proteome</keyword>
<dbReference type="HAMAP" id="MF_00568">
    <property type="entry name" value="NadA_type2"/>
    <property type="match status" value="1"/>
</dbReference>
<keyword evidence="4 10" id="KW-0963">Cytoplasm</keyword>
<dbReference type="Pfam" id="PF02445">
    <property type="entry name" value="NadA"/>
    <property type="match status" value="1"/>
</dbReference>
<evidence type="ECO:0000256" key="5">
    <source>
        <dbReference type="ARBA" id="ARBA00022642"/>
    </source>
</evidence>
<dbReference type="GO" id="GO:0034628">
    <property type="term" value="P:'de novo' NAD+ biosynthetic process from L-aspartate"/>
    <property type="evidence" value="ECO:0007669"/>
    <property type="project" value="TreeGrafter"/>
</dbReference>
<evidence type="ECO:0000256" key="3">
    <source>
        <dbReference type="ARBA" id="ARBA00022485"/>
    </source>
</evidence>
<dbReference type="NCBIfam" id="NF006878">
    <property type="entry name" value="PRK09375.1-2"/>
    <property type="match status" value="1"/>
</dbReference>
<evidence type="ECO:0000256" key="2">
    <source>
        <dbReference type="ARBA" id="ARBA00012669"/>
    </source>
</evidence>
<name>A0A3N5ASZ0_9THEO</name>
<gene>
    <name evidence="10" type="primary">nadA</name>
    <name evidence="11" type="ORF">EDD75_0997</name>
</gene>
<sequence length="324" mass="35470">MESNGLKERIAALKAEKKAVILAHNYQRAEVQDVADFVGDSLELSQQAAKTDAEVIVFCGVHFMAETAAIICPGKRVLLPDLTAGCRMADMVTPANLEAIKRQFPQALVVCYVNSSAAVKAASDVCCTSANAVRVVEALGDQEILFIPDQHLGEYVREVTGKQVILWPGFCPTHVAIRREEILKLKALYPDAPVVVHPECRREVRELADAVLSTGGICRYAREKDFETLIVGTEVGILHRLRKENPGKRFIPASKRAVCPNMKRITLEKIVRALETLQPEVTVPEEIRLTAHRALERMFALTGQDTSKAPDALPSSLNAPVSGA</sequence>
<comment type="catalytic activity">
    <reaction evidence="10">
        <text>iminosuccinate + dihydroxyacetone phosphate = quinolinate + phosphate + 2 H2O + H(+)</text>
        <dbReference type="Rhea" id="RHEA:25888"/>
        <dbReference type="ChEBI" id="CHEBI:15377"/>
        <dbReference type="ChEBI" id="CHEBI:15378"/>
        <dbReference type="ChEBI" id="CHEBI:29959"/>
        <dbReference type="ChEBI" id="CHEBI:43474"/>
        <dbReference type="ChEBI" id="CHEBI:57642"/>
        <dbReference type="ChEBI" id="CHEBI:77875"/>
        <dbReference type="EC" id="2.5.1.72"/>
    </reaction>
</comment>
<dbReference type="InterPro" id="IPR036094">
    <property type="entry name" value="NadA_sf"/>
</dbReference>
<dbReference type="PANTHER" id="PTHR30573">
    <property type="entry name" value="QUINOLINATE SYNTHETASE A"/>
    <property type="match status" value="1"/>
</dbReference>
<dbReference type="GO" id="GO:0008987">
    <property type="term" value="F:quinolinate synthetase A activity"/>
    <property type="evidence" value="ECO:0007669"/>
    <property type="project" value="UniProtKB-UniRule"/>
</dbReference>
<dbReference type="GO" id="GO:0005737">
    <property type="term" value="C:cytoplasm"/>
    <property type="evidence" value="ECO:0007669"/>
    <property type="project" value="UniProtKB-SubCell"/>
</dbReference>
<keyword evidence="9 10" id="KW-0411">Iron-sulfur</keyword>
<dbReference type="OrthoDB" id="9801204at2"/>
<dbReference type="InterPro" id="IPR023066">
    <property type="entry name" value="Quinolinate_synth_type2"/>
</dbReference>
<accession>A0A3N5ASZ0</accession>
<dbReference type="InterPro" id="IPR003473">
    <property type="entry name" value="NadA"/>
</dbReference>
<dbReference type="AlphaFoldDB" id="A0A3N5ASZ0"/>
<evidence type="ECO:0000256" key="8">
    <source>
        <dbReference type="ARBA" id="ARBA00023004"/>
    </source>
</evidence>
<dbReference type="NCBIfam" id="TIGR00550">
    <property type="entry name" value="nadA"/>
    <property type="match status" value="1"/>
</dbReference>
<dbReference type="PANTHER" id="PTHR30573:SF0">
    <property type="entry name" value="QUINOLINATE SYNTHASE, CHLOROPLASTIC"/>
    <property type="match status" value="1"/>
</dbReference>
<keyword evidence="7 10" id="KW-0479">Metal-binding</keyword>
<comment type="caution">
    <text evidence="11">The sequence shown here is derived from an EMBL/GenBank/DDBJ whole genome shotgun (WGS) entry which is preliminary data.</text>
</comment>
<feature type="binding site" evidence="10">
    <location>
        <position position="171"/>
    </location>
    <ligand>
        <name>[4Fe-4S] cluster</name>
        <dbReference type="ChEBI" id="CHEBI:49883"/>
    </ligand>
</feature>
<dbReference type="UniPathway" id="UPA00253">
    <property type="reaction ID" value="UER00327"/>
</dbReference>
<dbReference type="EMBL" id="RKRE01000002">
    <property type="protein sequence ID" value="RPF46740.1"/>
    <property type="molecule type" value="Genomic_DNA"/>
</dbReference>
<protein>
    <recommendedName>
        <fullName evidence="2 10">Quinolinate synthase</fullName>
        <ecNumber evidence="2 10">2.5.1.72</ecNumber>
    </recommendedName>
</protein>
<evidence type="ECO:0000256" key="9">
    <source>
        <dbReference type="ARBA" id="ARBA00023014"/>
    </source>
</evidence>
<comment type="subcellular location">
    <subcellularLocation>
        <location evidence="10">Cytoplasm</location>
    </subcellularLocation>
</comment>
<feature type="binding site" evidence="10">
    <location>
        <begin position="197"/>
        <end position="199"/>
    </location>
    <ligand>
        <name>iminosuccinate</name>
        <dbReference type="ChEBI" id="CHEBI:77875"/>
    </ligand>
</feature>
<dbReference type="NCBIfam" id="NF006879">
    <property type="entry name" value="PRK09375.1-4"/>
    <property type="match status" value="1"/>
</dbReference>
<evidence type="ECO:0000256" key="7">
    <source>
        <dbReference type="ARBA" id="ARBA00022723"/>
    </source>
</evidence>
<evidence type="ECO:0000313" key="12">
    <source>
        <dbReference type="Proteomes" id="UP000282654"/>
    </source>
</evidence>
<comment type="function">
    <text evidence="10">Catalyzes the condensation of iminoaspartate with dihydroxyacetone phosphate to form quinolinate.</text>
</comment>
<feature type="binding site" evidence="10">
    <location>
        <position position="129"/>
    </location>
    <ligand>
        <name>iminosuccinate</name>
        <dbReference type="ChEBI" id="CHEBI:77875"/>
    </ligand>
</feature>
<feature type="binding site" evidence="10">
    <location>
        <position position="41"/>
    </location>
    <ligand>
        <name>iminosuccinate</name>
        <dbReference type="ChEBI" id="CHEBI:77875"/>
    </ligand>
</feature>
<feature type="binding site" evidence="10">
    <location>
        <position position="214"/>
    </location>
    <ligand>
        <name>iminosuccinate</name>
        <dbReference type="ChEBI" id="CHEBI:77875"/>
    </ligand>
</feature>
<feature type="binding site" evidence="10">
    <location>
        <position position="24"/>
    </location>
    <ligand>
        <name>iminosuccinate</name>
        <dbReference type="ChEBI" id="CHEBI:77875"/>
    </ligand>
</feature>
<proteinExistence type="inferred from homology"/>
<evidence type="ECO:0000256" key="10">
    <source>
        <dbReference type="HAMAP-Rule" id="MF_00568"/>
    </source>
</evidence>
<dbReference type="GO" id="GO:0046872">
    <property type="term" value="F:metal ion binding"/>
    <property type="evidence" value="ECO:0007669"/>
    <property type="project" value="UniProtKB-KW"/>
</dbReference>
<reference evidence="11 12" key="1">
    <citation type="submission" date="2018-11" db="EMBL/GenBank/DDBJ databases">
        <title>Genomic Encyclopedia of Type Strains, Phase IV (KMG-IV): sequencing the most valuable type-strain genomes for metagenomic binning, comparative biology and taxonomic classification.</title>
        <authorList>
            <person name="Goeker M."/>
        </authorList>
    </citation>
    <scope>NUCLEOTIDE SEQUENCE [LARGE SCALE GENOMIC DNA]</scope>
    <source>
        <strain evidence="11 12">DSM 102936</strain>
    </source>
</reference>